<feature type="transmembrane region" description="Helical" evidence="1">
    <location>
        <begin position="12"/>
        <end position="31"/>
    </location>
</feature>
<feature type="transmembrane region" description="Helical" evidence="1">
    <location>
        <begin position="101"/>
        <end position="122"/>
    </location>
</feature>
<gene>
    <name evidence="2" type="ORF">AK812_SmicGene46961</name>
</gene>
<evidence type="ECO:0000313" key="2">
    <source>
        <dbReference type="EMBL" id="OLP73712.1"/>
    </source>
</evidence>
<dbReference type="EMBL" id="LSRX01004918">
    <property type="protein sequence ID" value="OLP73712.1"/>
    <property type="molecule type" value="Genomic_DNA"/>
</dbReference>
<reference evidence="2 3" key="1">
    <citation type="submission" date="2016-02" db="EMBL/GenBank/DDBJ databases">
        <title>Genome analysis of coral dinoflagellate symbionts highlights evolutionary adaptations to a symbiotic lifestyle.</title>
        <authorList>
            <person name="Aranda M."/>
            <person name="Li Y."/>
            <person name="Liew Y.J."/>
            <person name="Baumgarten S."/>
            <person name="Simakov O."/>
            <person name="Wilson M."/>
            <person name="Piel J."/>
            <person name="Ashoor H."/>
            <person name="Bougouffa S."/>
            <person name="Bajic V.B."/>
            <person name="Ryu T."/>
            <person name="Ravasi T."/>
            <person name="Bayer T."/>
            <person name="Micklem G."/>
            <person name="Kim H."/>
            <person name="Bhak J."/>
            <person name="Lajeunesse T.C."/>
            <person name="Voolstra C.R."/>
        </authorList>
    </citation>
    <scope>NUCLEOTIDE SEQUENCE [LARGE SCALE GENOMIC DNA]</scope>
    <source>
        <strain evidence="2 3">CCMP2467</strain>
    </source>
</reference>
<organism evidence="2 3">
    <name type="scientific">Symbiodinium microadriaticum</name>
    <name type="common">Dinoflagellate</name>
    <name type="synonym">Zooxanthella microadriatica</name>
    <dbReference type="NCBI Taxonomy" id="2951"/>
    <lineage>
        <taxon>Eukaryota</taxon>
        <taxon>Sar</taxon>
        <taxon>Alveolata</taxon>
        <taxon>Dinophyceae</taxon>
        <taxon>Suessiales</taxon>
        <taxon>Symbiodiniaceae</taxon>
        <taxon>Symbiodinium</taxon>
    </lineage>
</organism>
<evidence type="ECO:0000256" key="1">
    <source>
        <dbReference type="SAM" id="Phobius"/>
    </source>
</evidence>
<comment type="caution">
    <text evidence="2">The sequence shown here is derived from an EMBL/GenBank/DDBJ whole genome shotgun (WGS) entry which is preliminary data.</text>
</comment>
<feature type="non-terminal residue" evidence="2">
    <location>
        <position position="1"/>
    </location>
</feature>
<keyword evidence="1" id="KW-0472">Membrane</keyword>
<feature type="transmembrane region" description="Helical" evidence="1">
    <location>
        <begin position="67"/>
        <end position="89"/>
    </location>
</feature>
<dbReference type="AlphaFoldDB" id="A0A1Q9BSS7"/>
<dbReference type="Proteomes" id="UP000186817">
    <property type="component" value="Unassembled WGS sequence"/>
</dbReference>
<evidence type="ECO:0000313" key="3">
    <source>
        <dbReference type="Proteomes" id="UP000186817"/>
    </source>
</evidence>
<protein>
    <submittedName>
        <fullName evidence="2">Uncharacterized protein</fullName>
    </submittedName>
</protein>
<keyword evidence="1" id="KW-0812">Transmembrane</keyword>
<keyword evidence="1" id="KW-1133">Transmembrane helix</keyword>
<keyword evidence="3" id="KW-1185">Reference proteome</keyword>
<proteinExistence type="predicted"/>
<sequence length="142" mass="15242">VLFASAQSCILYYRLSGCILAFLQPFSFLGIPMPLIGLALHLPLSGIQAVGQGIEIRLVQQENNAKFQAMCQMLGFLCGSITSGLYPQLFNAEASTYGGKVLPYAVSAFINALSIPVFLFLTGPMMLAECEKVDKEASAKAL</sequence>
<dbReference type="OrthoDB" id="409390at2759"/>
<accession>A0A1Q9BSS7</accession>
<name>A0A1Q9BSS7_SYMMI</name>